<dbReference type="NCBIfam" id="TIGR02532">
    <property type="entry name" value="IV_pilin_GFxxxE"/>
    <property type="match status" value="1"/>
</dbReference>
<dbReference type="InterPro" id="IPR012902">
    <property type="entry name" value="N_methyl_site"/>
</dbReference>
<dbReference type="EMBL" id="CP001848">
    <property type="protein sequence ID" value="ADB15224.1"/>
    <property type="molecule type" value="Genomic_DNA"/>
</dbReference>
<evidence type="ECO:0000256" key="1">
    <source>
        <dbReference type="SAM" id="MobiDB-lite"/>
    </source>
</evidence>
<name>D2R476_PIRSD</name>
<dbReference type="eggNOG" id="COG4968">
    <property type="taxonomic scope" value="Bacteria"/>
</dbReference>
<dbReference type="PANTHER" id="PTHR30093">
    <property type="entry name" value="GENERAL SECRETION PATHWAY PROTEIN G"/>
    <property type="match status" value="1"/>
</dbReference>
<reference evidence="3 4" key="1">
    <citation type="journal article" date="2009" name="Stand. Genomic Sci.">
        <title>Complete genome sequence of Pirellula staleyi type strain (ATCC 27377).</title>
        <authorList>
            <person name="Clum A."/>
            <person name="Tindall B.J."/>
            <person name="Sikorski J."/>
            <person name="Ivanova N."/>
            <person name="Mavrommatis K."/>
            <person name="Lucas S."/>
            <person name="Glavina del Rio T."/>
            <person name="Nolan M."/>
            <person name="Chen F."/>
            <person name="Tice H."/>
            <person name="Pitluck S."/>
            <person name="Cheng J.F."/>
            <person name="Chertkov O."/>
            <person name="Brettin T."/>
            <person name="Han C."/>
            <person name="Detter J.C."/>
            <person name="Kuske C."/>
            <person name="Bruce D."/>
            <person name="Goodwin L."/>
            <person name="Ovchinikova G."/>
            <person name="Pati A."/>
            <person name="Mikhailova N."/>
            <person name="Chen A."/>
            <person name="Palaniappan K."/>
            <person name="Land M."/>
            <person name="Hauser L."/>
            <person name="Chang Y.J."/>
            <person name="Jeffries C.D."/>
            <person name="Chain P."/>
            <person name="Rohde M."/>
            <person name="Goker M."/>
            <person name="Bristow J."/>
            <person name="Eisen J.A."/>
            <person name="Markowitz V."/>
            <person name="Hugenholtz P."/>
            <person name="Kyrpides N.C."/>
            <person name="Klenk H.P."/>
            <person name="Lapidus A."/>
        </authorList>
    </citation>
    <scope>NUCLEOTIDE SEQUENCE [LARGE SCALE GENOMIC DNA]</scope>
    <source>
        <strain evidence="4">ATCC 27377 / DSM 6068 / ICPB 4128</strain>
    </source>
</reference>
<keyword evidence="2" id="KW-0472">Membrane</keyword>
<gene>
    <name evidence="3" type="ordered locus">Psta_0537</name>
</gene>
<dbReference type="KEGG" id="psl:Psta_0537"/>
<keyword evidence="2" id="KW-0812">Transmembrane</keyword>
<dbReference type="STRING" id="530564.Psta_0537"/>
<accession>D2R476</accession>
<dbReference type="AlphaFoldDB" id="D2R476"/>
<dbReference type="Gene3D" id="3.30.700.10">
    <property type="entry name" value="Glycoprotein, Type 4 Pilin"/>
    <property type="match status" value="1"/>
</dbReference>
<feature type="transmembrane region" description="Helical" evidence="2">
    <location>
        <begin position="21"/>
        <end position="42"/>
    </location>
</feature>
<evidence type="ECO:0000256" key="2">
    <source>
        <dbReference type="SAM" id="Phobius"/>
    </source>
</evidence>
<feature type="region of interest" description="Disordered" evidence="1">
    <location>
        <begin position="324"/>
        <end position="352"/>
    </location>
</feature>
<dbReference type="SUPFAM" id="SSF54523">
    <property type="entry name" value="Pili subunits"/>
    <property type="match status" value="1"/>
</dbReference>
<keyword evidence="4" id="KW-1185">Reference proteome</keyword>
<evidence type="ECO:0000313" key="3">
    <source>
        <dbReference type="EMBL" id="ADB15224.1"/>
    </source>
</evidence>
<dbReference type="Pfam" id="PF07963">
    <property type="entry name" value="N_methyl"/>
    <property type="match status" value="1"/>
</dbReference>
<protein>
    <submittedName>
        <fullName evidence="3">Uncharacterized protein</fullName>
    </submittedName>
</protein>
<sequence length="352" mass="38643" precursor="true">MTGQPIQQHTMVRRSRRGFTLTELLVVIAIIAILAGLSFAGLQGATEQAREARTRAVLAKLDQLIMEKYDTFTTRSIRVNPAFQQSGMSTTPQTFIAQVRLYTLREQMRLELPDRISDLCTNAERTGDFADLTLNAVDIFNVERASISGIALNPGMPSITRTYKRKAGIAIANGSGWTSEFGGAECLYLIVSTMRDGDKSALEFFRSEEIGDVDGDGMPEFLDGWGRPILFIRWAPGYVNNPDNGRFAPTLQVNNGVLSPDPFDPLRVDPRWGLNTNPFYKPYALRPLIMSGGPDKEYSIFVNTRAAMDLPTASDLPNDPYVGLGTASGMSGDPDPTNGYGDDLTNHYQGGL</sequence>
<dbReference type="Proteomes" id="UP000001887">
    <property type="component" value="Chromosome"/>
</dbReference>
<dbReference type="HOGENOM" id="CLU_747744_0_0_0"/>
<keyword evidence="2" id="KW-1133">Transmembrane helix</keyword>
<dbReference type="InterPro" id="IPR045584">
    <property type="entry name" value="Pilin-like"/>
</dbReference>
<evidence type="ECO:0000313" key="4">
    <source>
        <dbReference type="Proteomes" id="UP000001887"/>
    </source>
</evidence>
<proteinExistence type="predicted"/>
<organism evidence="3 4">
    <name type="scientific">Pirellula staleyi (strain ATCC 27377 / DSM 6068 / ICPB 4128)</name>
    <name type="common">Pirella staleyi</name>
    <dbReference type="NCBI Taxonomy" id="530564"/>
    <lineage>
        <taxon>Bacteria</taxon>
        <taxon>Pseudomonadati</taxon>
        <taxon>Planctomycetota</taxon>
        <taxon>Planctomycetia</taxon>
        <taxon>Pirellulales</taxon>
        <taxon>Pirellulaceae</taxon>
        <taxon>Pirellula</taxon>
    </lineage>
</organism>